<keyword evidence="1" id="KW-0812">Transmembrane</keyword>
<keyword evidence="1" id="KW-1133">Transmembrane helix</keyword>
<sequence>MPTARATTGHAHPIPRHVVGGIRVALPDLLDERFGRRNGVCRPRIPDELRPPDLEAVPPRARKRAVGVGHTRSLVEQGVAACGSAHKGYAFVGANPGQMVALTTGDLLFTLSRLTPSFPGQLAGLTDLELLYAAASALLSLSGIAMVAFAANAFLQTERREMLYLALGFCVVVAAAIATTVSAFAQDFENAILLLTVNYALTTVGYVFILASVLFRD</sequence>
<dbReference type="PATRIC" id="fig|64091.14.peg.1774"/>
<evidence type="ECO:0000256" key="1">
    <source>
        <dbReference type="SAM" id="Phobius"/>
    </source>
</evidence>
<dbReference type="EMBL" id="AE004437">
    <property type="protein sequence ID" value="AAG20411.1"/>
    <property type="molecule type" value="Genomic_DNA"/>
</dbReference>
<reference evidence="2 3" key="1">
    <citation type="journal article" date="2000" name="Proc. Natl. Acad. Sci. U.S.A.">
        <title>Genome sequence of Halobacterium species NRC-1.</title>
        <authorList>
            <person name="Ng W.V."/>
            <person name="Kennedy S.P."/>
            <person name="Mahairas G.G."/>
            <person name="Berquist B."/>
            <person name="Pan M."/>
            <person name="Shukla H.D."/>
            <person name="Lasky S.R."/>
            <person name="Baliga N.S."/>
            <person name="Thorsson V."/>
            <person name="Sbrogna J."/>
            <person name="Swartzell S."/>
            <person name="Weir D."/>
            <person name="Hall J."/>
            <person name="Dahl T.A."/>
            <person name="Welti R."/>
            <person name="Goo Y.A."/>
            <person name="Leithauser B."/>
            <person name="Keller K."/>
            <person name="Cruz R."/>
            <person name="Danson M.J."/>
            <person name="Hough D.W."/>
            <person name="Maddocks D.G."/>
            <person name="Jablonski P.E."/>
            <person name="Krebs M.P."/>
            <person name="Angevine C.M."/>
            <person name="Dale H."/>
            <person name="Isenbarger T.A."/>
            <person name="Peck R.F."/>
            <person name="Pohlschroder M."/>
            <person name="Spudich J.L."/>
            <person name="Jung K.W."/>
            <person name="Alam M."/>
            <person name="Freitas T."/>
            <person name="Hou S."/>
            <person name="Daniels C.J."/>
            <person name="Dennis P.P."/>
            <person name="Omer A.D."/>
            <person name="Ebhardt H."/>
            <person name="Lowe T.M."/>
            <person name="Liang P."/>
            <person name="Riley M."/>
            <person name="Hood L."/>
            <person name="DasSarma S."/>
        </authorList>
    </citation>
    <scope>NUCLEOTIDE SEQUENCE [LARGE SCALE GENOMIC DNA]</scope>
    <source>
        <strain evidence="3">ATCC 700922 / JCM 11081 / NRC-1</strain>
    </source>
</reference>
<protein>
    <submittedName>
        <fullName evidence="2">Uncharacterized protein</fullName>
    </submittedName>
</protein>
<organism evidence="2 3">
    <name type="scientific">Halobacterium salinarum (strain ATCC 700922 / JCM 11081 / NRC-1)</name>
    <name type="common">Halobacterium halobium</name>
    <dbReference type="NCBI Taxonomy" id="64091"/>
    <lineage>
        <taxon>Archaea</taxon>
        <taxon>Methanobacteriati</taxon>
        <taxon>Methanobacteriota</taxon>
        <taxon>Stenosarchaea group</taxon>
        <taxon>Halobacteria</taxon>
        <taxon>Halobacteriales</taxon>
        <taxon>Halobacteriaceae</taxon>
        <taxon>Halobacterium</taxon>
        <taxon>Halobacterium salinarum NRC-34001</taxon>
    </lineage>
</organism>
<dbReference type="PIR" id="G84380">
    <property type="entry name" value="G84380"/>
</dbReference>
<dbReference type="Proteomes" id="UP000000554">
    <property type="component" value="Chromosome"/>
</dbReference>
<feature type="transmembrane region" description="Helical" evidence="1">
    <location>
        <begin position="191"/>
        <end position="215"/>
    </location>
</feature>
<evidence type="ECO:0000313" key="2">
    <source>
        <dbReference type="EMBL" id="AAG20411.1"/>
    </source>
</evidence>
<name>Q9HN10_HALSA</name>
<proteinExistence type="predicted"/>
<accession>Q9HN10</accession>
<dbReference type="KEGG" id="hal:VNG_2298H"/>
<evidence type="ECO:0000313" key="3">
    <source>
        <dbReference type="Proteomes" id="UP000000554"/>
    </source>
</evidence>
<dbReference type="AlphaFoldDB" id="Q9HN10"/>
<dbReference type="PaxDb" id="64091-VNG_2298H"/>
<keyword evidence="1" id="KW-0472">Membrane</keyword>
<feature type="transmembrane region" description="Helical" evidence="1">
    <location>
        <begin position="162"/>
        <end position="185"/>
    </location>
</feature>
<dbReference type="HOGENOM" id="CLU_1269894_0_0_2"/>
<feature type="transmembrane region" description="Helical" evidence="1">
    <location>
        <begin position="130"/>
        <end position="155"/>
    </location>
</feature>
<keyword evidence="3" id="KW-1185">Reference proteome</keyword>
<dbReference type="InParanoid" id="Q9HN10"/>
<gene>
    <name evidence="2" type="ordered locus">VNG_2298H</name>
</gene>